<dbReference type="PANTHER" id="PTHR30121">
    <property type="entry name" value="UNCHARACTERIZED PROTEIN YJGR-RELATED"/>
    <property type="match status" value="1"/>
</dbReference>
<dbReference type="RefSeq" id="WP_136886787.1">
    <property type="nucleotide sequence ID" value="NZ_SUNI01000015.1"/>
</dbReference>
<dbReference type="Proteomes" id="UP000309747">
    <property type="component" value="Unassembled WGS sequence"/>
</dbReference>
<dbReference type="GO" id="GO:0005524">
    <property type="term" value="F:ATP binding"/>
    <property type="evidence" value="ECO:0007669"/>
    <property type="project" value="UniProtKB-KW"/>
</dbReference>
<evidence type="ECO:0000256" key="1">
    <source>
        <dbReference type="ARBA" id="ARBA00006512"/>
    </source>
</evidence>
<proteinExistence type="inferred from homology"/>
<dbReference type="InterPro" id="IPR051162">
    <property type="entry name" value="T4SS_component"/>
</dbReference>
<reference evidence="5 6" key="1">
    <citation type="submission" date="2019-04" db="EMBL/GenBank/DDBJ databases">
        <authorList>
            <person name="Li J."/>
        </authorList>
    </citation>
    <scope>NUCLEOTIDE SEQUENCE [LARGE SCALE GENOMIC DNA]</scope>
    <source>
        <strain evidence="5 6">KCTC 42687</strain>
    </source>
</reference>
<organism evidence="5 6">
    <name type="scientific">Paracoccus gahaiensis</name>
    <dbReference type="NCBI Taxonomy" id="1706839"/>
    <lineage>
        <taxon>Bacteria</taxon>
        <taxon>Pseudomonadati</taxon>
        <taxon>Pseudomonadota</taxon>
        <taxon>Alphaproteobacteria</taxon>
        <taxon>Rhodobacterales</taxon>
        <taxon>Paracoccaceae</taxon>
        <taxon>Paracoccus</taxon>
    </lineage>
</organism>
<dbReference type="AlphaFoldDB" id="A0A4U0RQQ4"/>
<comment type="similarity">
    <text evidence="1">Belongs to the TrbE/VirB4 family.</text>
</comment>
<evidence type="ECO:0000256" key="3">
    <source>
        <dbReference type="ARBA" id="ARBA00022840"/>
    </source>
</evidence>
<evidence type="ECO:0000313" key="5">
    <source>
        <dbReference type="EMBL" id="TJZ90574.1"/>
    </source>
</evidence>
<dbReference type="SUPFAM" id="SSF52540">
    <property type="entry name" value="P-loop containing nucleoside triphosphate hydrolases"/>
    <property type="match status" value="1"/>
</dbReference>
<dbReference type="SMART" id="SM00382">
    <property type="entry name" value="AAA"/>
    <property type="match status" value="1"/>
</dbReference>
<dbReference type="PANTHER" id="PTHR30121:SF12">
    <property type="entry name" value="TYPE IV SECRETION SYSTEM PROTEIN CAGE"/>
    <property type="match status" value="1"/>
</dbReference>
<keyword evidence="6" id="KW-1185">Reference proteome</keyword>
<name>A0A4U0RQQ4_9RHOB</name>
<dbReference type="Gene3D" id="3.40.50.300">
    <property type="entry name" value="P-loop containing nucleotide triphosphate hydrolases"/>
    <property type="match status" value="2"/>
</dbReference>
<dbReference type="InterPro" id="IPR003593">
    <property type="entry name" value="AAA+_ATPase"/>
</dbReference>
<comment type="caution">
    <text evidence="5">The sequence shown here is derived from an EMBL/GenBank/DDBJ whole genome shotgun (WGS) entry which is preliminary data.</text>
</comment>
<protein>
    <submittedName>
        <fullName evidence="5">Type IV secretion system protein B4</fullName>
    </submittedName>
</protein>
<dbReference type="InterPro" id="IPR027417">
    <property type="entry name" value="P-loop_NTPase"/>
</dbReference>
<accession>A0A4U0RQQ4</accession>
<evidence type="ECO:0000256" key="2">
    <source>
        <dbReference type="ARBA" id="ARBA00022741"/>
    </source>
</evidence>
<keyword evidence="2" id="KW-0547">Nucleotide-binding</keyword>
<evidence type="ECO:0000259" key="4">
    <source>
        <dbReference type="SMART" id="SM00382"/>
    </source>
</evidence>
<evidence type="ECO:0000313" key="6">
    <source>
        <dbReference type="Proteomes" id="UP000309747"/>
    </source>
</evidence>
<dbReference type="Pfam" id="PF03135">
    <property type="entry name" value="CagE_TrbE_VirB"/>
    <property type="match status" value="1"/>
</dbReference>
<dbReference type="OrthoDB" id="9816422at2"/>
<dbReference type="InterPro" id="IPR043964">
    <property type="entry name" value="P-loop_TraG"/>
</dbReference>
<sequence length="792" mass="88299">MNRDLRIGPAALDALPAWASREQSVASMLPYVSLIDDLTIRTRGNELFQCIRVAGLNSLTVADEMLDRMKEIFASIIAQTGDKFAYTVHKVSRRIETDLPPVMGDGLAARIDRRWQAHMRRANLREHTITITVIKRPDVLSKIPYTPRKSQELLARQIDGQVGQLQEVVEFLCSALSHMDPQVLTASSGQLLGFLESINTGIEVPTFHTALDRSIAETVSNTRVTFKGDKIYLTGGSLPDRVGMIYSIKEFPRDSFVTMFDELDLPVDMVVSNYYVPVNNGIMEERISRELRRRAAINDKAANLIDALGEAQNRLASGEISFGQHQMAVAVYADSEEELARISSMIRNIAVTAGVKLVSQGYTARTVYFGQHPCNRAFRIREGAITNEQFTDFAALHCAAMGKSGDNVPWATPITWFPTISRSAYRFNFHEAGDPTKEPSNGHTLVLGRMGSGKSVQAAFLAAQAQRVGARVFVFDYRRGLEMAVRALGGRYSELKAGERTGLNPLWVETDTSGQEWLSDWLIHLMETGHSQLQPEQSRAVRNAVRQNAEARNPNLRTWTQFAQLVGSTHDGGALADRLNEWTEGHRFGWIFGREVEDNFSLDGQFVGFDLTDILDSENPRARMAVLSYIFRRIERQIEDKRPTIIIIDEAWKALDNTYFAGRIENWLVTARKQNTVVVMMTQFAHQLNASAHGRTLLQALPTKMLLPNKEANPEDYAGLGLNQKELEILMGVNPGSRIALLRSDDGSHVIDTDLSALGPLLTILGGMKAGEALVGADYRTRPDFWKGFDDA</sequence>
<keyword evidence="3" id="KW-0067">ATP-binding</keyword>
<gene>
    <name evidence="5" type="ORF">FA743_14315</name>
</gene>
<dbReference type="EMBL" id="SUNI01000015">
    <property type="protein sequence ID" value="TJZ90574.1"/>
    <property type="molecule type" value="Genomic_DNA"/>
</dbReference>
<feature type="domain" description="AAA+ ATPase" evidence="4">
    <location>
        <begin position="440"/>
        <end position="704"/>
    </location>
</feature>
<dbReference type="Pfam" id="PF19044">
    <property type="entry name" value="P-loop_TraG"/>
    <property type="match status" value="1"/>
</dbReference>
<dbReference type="InterPro" id="IPR018145">
    <property type="entry name" value="CagE_TrbE_VirB_cntrl_dom"/>
</dbReference>